<dbReference type="Proteomes" id="UP000616885">
    <property type="component" value="Unassembled WGS sequence"/>
</dbReference>
<name>A0A8H7TQI2_BIOOC</name>
<evidence type="ECO:0000256" key="1">
    <source>
        <dbReference type="SAM" id="MobiDB-lite"/>
    </source>
</evidence>
<comment type="caution">
    <text evidence="2">The sequence shown here is derived from an EMBL/GenBank/DDBJ whole genome shotgun (WGS) entry which is preliminary data.</text>
</comment>
<feature type="region of interest" description="Disordered" evidence="1">
    <location>
        <begin position="1"/>
        <end position="49"/>
    </location>
</feature>
<dbReference type="AlphaFoldDB" id="A0A8H7TQI2"/>
<protein>
    <submittedName>
        <fullName evidence="2">Uncharacterized protein</fullName>
    </submittedName>
</protein>
<dbReference type="EMBL" id="JADCTT010000004">
    <property type="protein sequence ID" value="KAF9753124.1"/>
    <property type="molecule type" value="Genomic_DNA"/>
</dbReference>
<sequence length="165" mass="18689">MAFERHSSQKLINTTARYDGQRAASSSRYRGSRAASRRSGHLNPKPSVEKHSRMAYYSQLLLSRIQQVASEVDQNRERYQTSSMAVRRCNLGDFHSSNIYLIRAQPFLRTLQTNIRTIHILISVRSAFRAQLYQPEVADLTGVKNRPPQGSNLLEGSAKKKSVPA</sequence>
<evidence type="ECO:0000313" key="2">
    <source>
        <dbReference type="EMBL" id="KAF9753124.1"/>
    </source>
</evidence>
<gene>
    <name evidence="2" type="ORF">IM811_011882</name>
</gene>
<accession>A0A8H7TQI2</accession>
<proteinExistence type="predicted"/>
<feature type="compositionally biased region" description="Low complexity" evidence="1">
    <location>
        <begin position="22"/>
        <end position="34"/>
    </location>
</feature>
<reference evidence="2" key="1">
    <citation type="submission" date="2020-10" db="EMBL/GenBank/DDBJ databases">
        <title>High-Quality Genome Resource of Clonostachys rosea strain S41 by Oxford Nanopore Long-Read Sequencing.</title>
        <authorList>
            <person name="Wang H."/>
        </authorList>
    </citation>
    <scope>NUCLEOTIDE SEQUENCE</scope>
    <source>
        <strain evidence="2">S41</strain>
    </source>
</reference>
<organism evidence="2 3">
    <name type="scientific">Bionectria ochroleuca</name>
    <name type="common">Gliocladium roseum</name>
    <dbReference type="NCBI Taxonomy" id="29856"/>
    <lineage>
        <taxon>Eukaryota</taxon>
        <taxon>Fungi</taxon>
        <taxon>Dikarya</taxon>
        <taxon>Ascomycota</taxon>
        <taxon>Pezizomycotina</taxon>
        <taxon>Sordariomycetes</taxon>
        <taxon>Hypocreomycetidae</taxon>
        <taxon>Hypocreales</taxon>
        <taxon>Bionectriaceae</taxon>
        <taxon>Clonostachys</taxon>
    </lineage>
</organism>
<feature type="region of interest" description="Disordered" evidence="1">
    <location>
        <begin position="143"/>
        <end position="165"/>
    </location>
</feature>
<evidence type="ECO:0000313" key="3">
    <source>
        <dbReference type="Proteomes" id="UP000616885"/>
    </source>
</evidence>